<dbReference type="GO" id="GO:0030170">
    <property type="term" value="F:pyridoxal phosphate binding"/>
    <property type="evidence" value="ECO:0007669"/>
    <property type="project" value="InterPro"/>
</dbReference>
<keyword evidence="6" id="KW-0670">Pyruvate</keyword>
<name>A0A0A5JMM9_PHOS4</name>
<sequence>MSNMERKVSYDAFWMPFTANRDFKQNPRIINRAEGMYCYSDQNTQLLDATAGLWCVNAGHGRKEIGDAMAKQVAELDYSSPFNFGHDIGFEFAERLVKYTPPGLNKVFFTNSGSEAVESALKIALAYQQAKGNTGKFKLIGRELGYHGVNFGGISVGGLTPNRKGFGPLLPTDHLDHTLDIERNAFSRGLPEHGVEKAEQLERLIQFHGADSIAAVIVEPISGAGGVILPPKGYLRRLREICTQHDIVLIFDEVITGWGRLGSAFAAEEFDVIPDLITSAKGISSGVVPLGAVFAQDEIYQTVVNSAPEGSVEFFHGYTYSGHPVACAAGLATLDIYEQEGLLNRASGEIGQYFEQGLHSLKGVGSIVDIRNYGLIGAVQFAQPAHGKPIGFDILKRCYDKGVMVRSMGNTIALSPPLIIEKQHIDVIVDTLGKVAKELPSE</sequence>
<reference evidence="6 7" key="1">
    <citation type="submission" date="2014-10" db="EMBL/GenBank/DDBJ databases">
        <title>Genome sequencing of Vibrio sinaloensis T08.</title>
        <authorList>
            <person name="Chan K.-G."/>
            <person name="Mohamad N.I."/>
        </authorList>
    </citation>
    <scope>NUCLEOTIDE SEQUENCE [LARGE SCALE GENOMIC DNA]</scope>
    <source>
        <strain evidence="6 7">T08</strain>
    </source>
</reference>
<dbReference type="InterPro" id="IPR005814">
    <property type="entry name" value="Aminotrans_3"/>
</dbReference>
<dbReference type="Gene3D" id="3.90.1150.10">
    <property type="entry name" value="Aspartate Aminotransferase, domain 1"/>
    <property type="match status" value="1"/>
</dbReference>
<evidence type="ECO:0000256" key="4">
    <source>
        <dbReference type="ARBA" id="ARBA00022898"/>
    </source>
</evidence>
<dbReference type="EC" id="2.6.1.18" evidence="6"/>
<dbReference type="Proteomes" id="UP000030451">
    <property type="component" value="Unassembled WGS sequence"/>
</dbReference>
<comment type="caution">
    <text evidence="6">The sequence shown here is derived from an EMBL/GenBank/DDBJ whole genome shotgun (WGS) entry which is preliminary data.</text>
</comment>
<keyword evidence="3 6" id="KW-0808">Transferase</keyword>
<dbReference type="Pfam" id="PF00202">
    <property type="entry name" value="Aminotran_3"/>
    <property type="match status" value="1"/>
</dbReference>
<keyword evidence="2 6" id="KW-0032">Aminotransferase</keyword>
<dbReference type="GO" id="GO:0004015">
    <property type="term" value="F:adenosylmethionine-8-amino-7-oxononanoate transaminase activity"/>
    <property type="evidence" value="ECO:0007669"/>
    <property type="project" value="TreeGrafter"/>
</dbReference>
<keyword evidence="4 5" id="KW-0663">Pyridoxal phosphate</keyword>
<dbReference type="STRING" id="379097.SE23_02065"/>
<dbReference type="SUPFAM" id="SSF53383">
    <property type="entry name" value="PLP-dependent transferases"/>
    <property type="match status" value="1"/>
</dbReference>
<evidence type="ECO:0000313" key="6">
    <source>
        <dbReference type="EMBL" id="KGY09188.1"/>
    </source>
</evidence>
<dbReference type="Gene3D" id="3.40.640.10">
    <property type="entry name" value="Type I PLP-dependent aspartate aminotransferase-like (Major domain)"/>
    <property type="match status" value="1"/>
</dbReference>
<accession>A0A0A5JMM9</accession>
<comment type="similarity">
    <text evidence="1 5">Belongs to the class-III pyridoxal-phosphate-dependent aminotransferase family.</text>
</comment>
<dbReference type="PANTHER" id="PTHR42684">
    <property type="entry name" value="ADENOSYLMETHIONINE-8-AMINO-7-OXONONANOATE AMINOTRANSFERASE"/>
    <property type="match status" value="1"/>
</dbReference>
<dbReference type="AlphaFoldDB" id="A0A0A5JMM9"/>
<dbReference type="GO" id="GO:0016223">
    <property type="term" value="F:beta-alanine:pyruvate transaminase activity"/>
    <property type="evidence" value="ECO:0007669"/>
    <property type="project" value="UniProtKB-EC"/>
</dbReference>
<dbReference type="GO" id="GO:0009102">
    <property type="term" value="P:biotin biosynthetic process"/>
    <property type="evidence" value="ECO:0007669"/>
    <property type="project" value="TreeGrafter"/>
</dbReference>
<dbReference type="InterPro" id="IPR015424">
    <property type="entry name" value="PyrdxlP-dep_Trfase"/>
</dbReference>
<evidence type="ECO:0000256" key="1">
    <source>
        <dbReference type="ARBA" id="ARBA00008954"/>
    </source>
</evidence>
<evidence type="ECO:0000256" key="3">
    <source>
        <dbReference type="ARBA" id="ARBA00022679"/>
    </source>
</evidence>
<gene>
    <name evidence="6" type="ORF">NM06_07965</name>
</gene>
<proteinExistence type="inferred from homology"/>
<dbReference type="PANTHER" id="PTHR42684:SF1">
    <property type="entry name" value="BETA-ALANINE--PYRUVATE AMINOTRANSFERASE"/>
    <property type="match status" value="1"/>
</dbReference>
<protein>
    <submittedName>
        <fullName evidence="6">Omega amino acid--pyruvate aminotransferase</fullName>
        <ecNumber evidence="6">2.6.1.18</ecNumber>
    </submittedName>
</protein>
<evidence type="ECO:0000256" key="2">
    <source>
        <dbReference type="ARBA" id="ARBA00022576"/>
    </source>
</evidence>
<dbReference type="EMBL" id="JRWP01000008">
    <property type="protein sequence ID" value="KGY09188.1"/>
    <property type="molecule type" value="Genomic_DNA"/>
</dbReference>
<evidence type="ECO:0000313" key="7">
    <source>
        <dbReference type="Proteomes" id="UP000030451"/>
    </source>
</evidence>
<dbReference type="FunFam" id="3.40.640.10:FF:000014">
    <property type="entry name" value="Adenosylmethionine-8-amino-7-oxononanoate aminotransferase, probable"/>
    <property type="match status" value="1"/>
</dbReference>
<dbReference type="InterPro" id="IPR015421">
    <property type="entry name" value="PyrdxlP-dep_Trfase_major"/>
</dbReference>
<organism evidence="6 7">
    <name type="scientific">Photobacterium sp. (strain ATCC 43367)</name>
    <dbReference type="NCBI Taxonomy" id="379097"/>
    <lineage>
        <taxon>Bacteria</taxon>
        <taxon>Pseudomonadati</taxon>
        <taxon>Pseudomonadota</taxon>
        <taxon>Gammaproteobacteria</taxon>
        <taxon>Vibrionales</taxon>
        <taxon>Vibrionaceae</taxon>
        <taxon>Vibrio</taxon>
        <taxon>Vibrio oreintalis group</taxon>
    </lineage>
</organism>
<dbReference type="InterPro" id="IPR015422">
    <property type="entry name" value="PyrdxlP-dep_Trfase_small"/>
</dbReference>
<evidence type="ECO:0000256" key="5">
    <source>
        <dbReference type="RuleBase" id="RU003560"/>
    </source>
</evidence>
<dbReference type="CDD" id="cd00610">
    <property type="entry name" value="OAT_like"/>
    <property type="match status" value="1"/>
</dbReference>